<dbReference type="PROSITE" id="PS50297">
    <property type="entry name" value="ANK_REP_REGION"/>
    <property type="match status" value="3"/>
</dbReference>
<organism evidence="4">
    <name type="scientific">Oikopleura dioica</name>
    <name type="common">Tunicate</name>
    <dbReference type="NCBI Taxonomy" id="34765"/>
    <lineage>
        <taxon>Eukaryota</taxon>
        <taxon>Metazoa</taxon>
        <taxon>Chordata</taxon>
        <taxon>Tunicata</taxon>
        <taxon>Appendicularia</taxon>
        <taxon>Copelata</taxon>
        <taxon>Oikopleuridae</taxon>
        <taxon>Oikopleura</taxon>
    </lineage>
</organism>
<keyword evidence="1" id="KW-0677">Repeat</keyword>
<dbReference type="InterPro" id="IPR036770">
    <property type="entry name" value="Ankyrin_rpt-contain_sf"/>
</dbReference>
<dbReference type="InterPro" id="IPR051637">
    <property type="entry name" value="Ank_repeat_dom-contain_49"/>
</dbReference>
<reference evidence="4" key="1">
    <citation type="journal article" date="2010" name="Science">
        <title>Plasticity of animal genome architecture unmasked by rapid evolution of a pelagic tunicate.</title>
        <authorList>
            <person name="Denoeud F."/>
            <person name="Henriet S."/>
            <person name="Mungpakdee S."/>
            <person name="Aury J.M."/>
            <person name="Da Silva C."/>
            <person name="Brinkmann H."/>
            <person name="Mikhaleva J."/>
            <person name="Olsen L.C."/>
            <person name="Jubin C."/>
            <person name="Canestro C."/>
            <person name="Bouquet J.M."/>
            <person name="Danks G."/>
            <person name="Poulain J."/>
            <person name="Campsteijn C."/>
            <person name="Adamski M."/>
            <person name="Cross I."/>
            <person name="Yadetie F."/>
            <person name="Muffato M."/>
            <person name="Louis A."/>
            <person name="Butcher S."/>
            <person name="Tsagkogeorga G."/>
            <person name="Konrad A."/>
            <person name="Singh S."/>
            <person name="Jensen M.F."/>
            <person name="Cong E.H."/>
            <person name="Eikeseth-Otteraa H."/>
            <person name="Noel B."/>
            <person name="Anthouard V."/>
            <person name="Porcel B.M."/>
            <person name="Kachouri-Lafond R."/>
            <person name="Nishino A."/>
            <person name="Ugolini M."/>
            <person name="Chourrout P."/>
            <person name="Nishida H."/>
            <person name="Aasland R."/>
            <person name="Huzurbazar S."/>
            <person name="Westhof E."/>
            <person name="Delsuc F."/>
            <person name="Lehrach H."/>
            <person name="Reinhardt R."/>
            <person name="Weissenbach J."/>
            <person name="Roy S.W."/>
            <person name="Artiguenave F."/>
            <person name="Postlethwait J.H."/>
            <person name="Manak J.R."/>
            <person name="Thompson E.M."/>
            <person name="Jaillon O."/>
            <person name="Du Pasquier L."/>
            <person name="Boudinot P."/>
            <person name="Liberles D.A."/>
            <person name="Volff J.N."/>
            <person name="Philippe H."/>
            <person name="Lenhard B."/>
            <person name="Roest Crollius H."/>
            <person name="Wincker P."/>
            <person name="Chourrout D."/>
        </authorList>
    </citation>
    <scope>NUCLEOTIDE SEQUENCE [LARGE SCALE GENOMIC DNA]</scope>
</reference>
<dbReference type="SMART" id="SM00248">
    <property type="entry name" value="ANK"/>
    <property type="match status" value="3"/>
</dbReference>
<evidence type="ECO:0000256" key="2">
    <source>
        <dbReference type="ARBA" id="ARBA00023043"/>
    </source>
</evidence>
<dbReference type="SUPFAM" id="SSF48403">
    <property type="entry name" value="Ankyrin repeat"/>
    <property type="match status" value="1"/>
</dbReference>
<feature type="repeat" description="ANK" evidence="3">
    <location>
        <begin position="43"/>
        <end position="75"/>
    </location>
</feature>
<feature type="repeat" description="ANK" evidence="3">
    <location>
        <begin position="112"/>
        <end position="144"/>
    </location>
</feature>
<dbReference type="PROSITE" id="PS50088">
    <property type="entry name" value="ANK_REPEAT"/>
    <property type="match status" value="3"/>
</dbReference>
<dbReference type="Gene3D" id="1.25.40.20">
    <property type="entry name" value="Ankyrin repeat-containing domain"/>
    <property type="match status" value="1"/>
</dbReference>
<evidence type="ECO:0000256" key="3">
    <source>
        <dbReference type="PROSITE-ProRule" id="PRU00023"/>
    </source>
</evidence>
<accession>E4WVL0</accession>
<dbReference type="OrthoDB" id="6718656at2759"/>
<evidence type="ECO:0000313" key="4">
    <source>
        <dbReference type="EMBL" id="CBY21163.1"/>
    </source>
</evidence>
<dbReference type="Pfam" id="PF13857">
    <property type="entry name" value="Ank_5"/>
    <property type="match status" value="1"/>
</dbReference>
<dbReference type="InParanoid" id="E4WVL0"/>
<dbReference type="Proteomes" id="UP000001307">
    <property type="component" value="Unassembled WGS sequence"/>
</dbReference>
<gene>
    <name evidence="4" type="ORF">GSOID_T00008917001</name>
</gene>
<keyword evidence="2 3" id="KW-0040">ANK repeat</keyword>
<protein>
    <submittedName>
        <fullName evidence="4">Uncharacterized protein</fullName>
    </submittedName>
</protein>
<dbReference type="PANTHER" id="PTHR24180">
    <property type="entry name" value="CYCLIN-DEPENDENT KINASE INHIBITOR 2C-RELATED"/>
    <property type="match status" value="1"/>
</dbReference>
<dbReference type="PANTHER" id="PTHR24180:SF45">
    <property type="entry name" value="POLY [ADP-RIBOSE] POLYMERASE TANKYRASE"/>
    <property type="match status" value="1"/>
</dbReference>
<dbReference type="InterPro" id="IPR002110">
    <property type="entry name" value="Ankyrin_rpt"/>
</dbReference>
<sequence>MSMMGTMAQPADIFHLSKKGDSVMSIKLWLDNTENDINQVDDHWFTPLHWAARYGHKQVVELLIDRGARVSAKNRGDDTPLHNACQCGHLEIAKTLIRHKATLSLLNERNEHGNSPLHYACFGNYRELAILLIENGARLSLENKYGQTPLEKARQVLANELKARAVQMDQDLSPIPYQSKTWLGTAKPHTIRLQDKHDDLDMKALNIKGRLVDAKAYSILKGKWNDSDVLVKILILPRSITVDSENENVNKYFKIL</sequence>
<dbReference type="FunCoup" id="E4WVL0">
    <property type="interactions" value="224"/>
</dbReference>
<evidence type="ECO:0000313" key="5">
    <source>
        <dbReference type="Proteomes" id="UP000001307"/>
    </source>
</evidence>
<feature type="repeat" description="ANK" evidence="3">
    <location>
        <begin position="76"/>
        <end position="108"/>
    </location>
</feature>
<proteinExistence type="predicted"/>
<dbReference type="FunFam" id="1.25.40.20:FF:000050">
    <property type="entry name" value="integrin-linked protein kinase"/>
    <property type="match status" value="1"/>
</dbReference>
<evidence type="ECO:0000256" key="1">
    <source>
        <dbReference type="ARBA" id="ARBA00022737"/>
    </source>
</evidence>
<dbReference type="AlphaFoldDB" id="E4WVL0"/>
<name>E4WVL0_OIKDI</name>
<dbReference type="EMBL" id="FN653017">
    <property type="protein sequence ID" value="CBY21163.1"/>
    <property type="molecule type" value="Genomic_DNA"/>
</dbReference>
<dbReference type="Pfam" id="PF12796">
    <property type="entry name" value="Ank_2"/>
    <property type="match status" value="1"/>
</dbReference>
<keyword evidence="5" id="KW-1185">Reference proteome</keyword>